<dbReference type="Pfam" id="PF07734">
    <property type="entry name" value="FBA_1"/>
    <property type="match status" value="1"/>
</dbReference>
<reference evidence="2 3" key="2">
    <citation type="journal article" date="2017" name="Front. Plant Sci.">
        <title>Gene Classification and Mining of Molecular Markers Useful in Red Clover (Trifolium pratense) Breeding.</title>
        <authorList>
            <person name="Istvanek J."/>
            <person name="Dluhosova J."/>
            <person name="Dluhos P."/>
            <person name="Patkova L."/>
            <person name="Nedelnik J."/>
            <person name="Repkova J."/>
        </authorList>
    </citation>
    <scope>NUCLEOTIDE SEQUENCE [LARGE SCALE GENOMIC DNA]</scope>
    <source>
        <strain evidence="3">cv. Tatra</strain>
        <tissue evidence="2">Young leaves</tissue>
    </source>
</reference>
<dbReference type="SUPFAM" id="SSF81383">
    <property type="entry name" value="F-box domain"/>
    <property type="match status" value="1"/>
</dbReference>
<dbReference type="AlphaFoldDB" id="A0A2K3KY98"/>
<dbReference type="InterPro" id="IPR006527">
    <property type="entry name" value="F-box-assoc_dom_typ1"/>
</dbReference>
<dbReference type="EMBL" id="ASHM01023078">
    <property type="protein sequence ID" value="PNX71256.1"/>
    <property type="molecule type" value="Genomic_DNA"/>
</dbReference>
<dbReference type="PROSITE" id="PS50181">
    <property type="entry name" value="FBOX"/>
    <property type="match status" value="1"/>
</dbReference>
<gene>
    <name evidence="2" type="ORF">L195_g027130</name>
</gene>
<feature type="domain" description="F-box" evidence="1">
    <location>
        <begin position="20"/>
        <end position="60"/>
    </location>
</feature>
<dbReference type="PANTHER" id="PTHR31672">
    <property type="entry name" value="BNACNNG10540D PROTEIN"/>
    <property type="match status" value="1"/>
</dbReference>
<protein>
    <submittedName>
        <fullName evidence="2">F-box/kelch-repeat protein at3g23880-like protein</fullName>
    </submittedName>
</protein>
<dbReference type="Proteomes" id="UP000236291">
    <property type="component" value="Unassembled WGS sequence"/>
</dbReference>
<dbReference type="Gene3D" id="1.20.1280.50">
    <property type="match status" value="1"/>
</dbReference>
<name>A0A2K3KY98_TRIPR</name>
<comment type="caution">
    <text evidence="2">The sequence shown here is derived from an EMBL/GenBank/DDBJ whole genome shotgun (WGS) entry which is preliminary data.</text>
</comment>
<dbReference type="STRING" id="57577.A0A2K3KY98"/>
<dbReference type="PANTHER" id="PTHR31672:SF13">
    <property type="entry name" value="F-BOX PROTEIN CPR30-LIKE"/>
    <property type="match status" value="1"/>
</dbReference>
<dbReference type="InterPro" id="IPR017451">
    <property type="entry name" value="F-box-assoc_interact_dom"/>
</dbReference>
<dbReference type="CDD" id="cd22157">
    <property type="entry name" value="F-box_AtFBW1-like"/>
    <property type="match status" value="1"/>
</dbReference>
<organism evidence="2 3">
    <name type="scientific">Trifolium pratense</name>
    <name type="common">Red clover</name>
    <dbReference type="NCBI Taxonomy" id="57577"/>
    <lineage>
        <taxon>Eukaryota</taxon>
        <taxon>Viridiplantae</taxon>
        <taxon>Streptophyta</taxon>
        <taxon>Embryophyta</taxon>
        <taxon>Tracheophyta</taxon>
        <taxon>Spermatophyta</taxon>
        <taxon>Magnoliopsida</taxon>
        <taxon>eudicotyledons</taxon>
        <taxon>Gunneridae</taxon>
        <taxon>Pentapetalae</taxon>
        <taxon>rosids</taxon>
        <taxon>fabids</taxon>
        <taxon>Fabales</taxon>
        <taxon>Fabaceae</taxon>
        <taxon>Papilionoideae</taxon>
        <taxon>50 kb inversion clade</taxon>
        <taxon>NPAAA clade</taxon>
        <taxon>Hologalegina</taxon>
        <taxon>IRL clade</taxon>
        <taxon>Trifolieae</taxon>
        <taxon>Trifolium</taxon>
    </lineage>
</organism>
<evidence type="ECO:0000313" key="3">
    <source>
        <dbReference type="Proteomes" id="UP000236291"/>
    </source>
</evidence>
<evidence type="ECO:0000313" key="2">
    <source>
        <dbReference type="EMBL" id="PNX71256.1"/>
    </source>
</evidence>
<dbReference type="InterPro" id="IPR050796">
    <property type="entry name" value="SCF_F-box_component"/>
</dbReference>
<reference evidence="2 3" key="1">
    <citation type="journal article" date="2014" name="Am. J. Bot.">
        <title>Genome assembly and annotation for red clover (Trifolium pratense; Fabaceae).</title>
        <authorList>
            <person name="Istvanek J."/>
            <person name="Jaros M."/>
            <person name="Krenek A."/>
            <person name="Repkova J."/>
        </authorList>
    </citation>
    <scope>NUCLEOTIDE SEQUENCE [LARGE SCALE GENOMIC DNA]</scope>
    <source>
        <strain evidence="3">cv. Tatra</strain>
        <tissue evidence="2">Young leaves</tissue>
    </source>
</reference>
<proteinExistence type="predicted"/>
<evidence type="ECO:0000259" key="1">
    <source>
        <dbReference type="PROSITE" id="PS50181"/>
    </source>
</evidence>
<sequence length="383" mass="44740">MRDNYQSNTAKCHQEPPPFLPDELIFHILLWLPVRFLLQLKCVCKSWKTLISDPQFTKSHLHSITLNPTITHQRLFSSLLINEHCKIVSFPMKPLFENPSEHANTVKFRMEHRFRILGSCNGLLCLFDLNQGYVKLWNPCIRFESKKSPIIDCYDKYMLITYHGFGYDHVNDKYKVLVRVRRSRSCFIEYVTKMYTFGENSWTTIHDFRGTPPISWIGKFVSGTLNWLIAKKDVNSNQTMILSFDLENETYNEVLLPRSFIIGHDAGKVLHPTPLLGVLSNCLCVCFNSNKTHWDIWLMKKYGVAESWTRLMMIPQRQFPICEMLYSFDDLLFILENGTVLVASPSKSILYNLDNARLNYPSIFNKLRQVPHIYHASLVSPRC</sequence>
<accession>A0A2K3KY98</accession>
<dbReference type="Pfam" id="PF00646">
    <property type="entry name" value="F-box"/>
    <property type="match status" value="1"/>
</dbReference>
<dbReference type="SMART" id="SM00256">
    <property type="entry name" value="FBOX"/>
    <property type="match status" value="1"/>
</dbReference>
<dbReference type="InterPro" id="IPR036047">
    <property type="entry name" value="F-box-like_dom_sf"/>
</dbReference>
<dbReference type="NCBIfam" id="TIGR01640">
    <property type="entry name" value="F_box_assoc_1"/>
    <property type="match status" value="1"/>
</dbReference>
<dbReference type="InterPro" id="IPR001810">
    <property type="entry name" value="F-box_dom"/>
</dbReference>